<dbReference type="NCBIfam" id="TIGR00229">
    <property type="entry name" value="sensory_box"/>
    <property type="match status" value="2"/>
</dbReference>
<dbReference type="InterPro" id="IPR003594">
    <property type="entry name" value="HATPase_dom"/>
</dbReference>
<dbReference type="PROSITE" id="PS50113">
    <property type="entry name" value="PAC"/>
    <property type="match status" value="2"/>
</dbReference>
<evidence type="ECO:0000259" key="15">
    <source>
        <dbReference type="PROSITE" id="PS50924"/>
    </source>
</evidence>
<dbReference type="PROSITE" id="PS50924">
    <property type="entry name" value="MHYT"/>
    <property type="match status" value="1"/>
</dbReference>
<dbReference type="CDD" id="cd00130">
    <property type="entry name" value="PAS"/>
    <property type="match status" value="2"/>
</dbReference>
<dbReference type="SMART" id="SM00387">
    <property type="entry name" value="HATPase_c"/>
    <property type="match status" value="1"/>
</dbReference>
<feature type="transmembrane region" description="Helical" evidence="10">
    <location>
        <begin position="181"/>
        <end position="202"/>
    </location>
</feature>
<feature type="transmembrane region" description="Helical" evidence="10">
    <location>
        <begin position="139"/>
        <end position="160"/>
    </location>
</feature>
<dbReference type="EC" id="2.7.13.3" evidence="2"/>
<protein>
    <recommendedName>
        <fullName evidence="2">histidine kinase</fullName>
        <ecNumber evidence="2">2.7.13.3</ecNumber>
    </recommendedName>
</protein>
<dbReference type="OrthoDB" id="9815750at2"/>
<dbReference type="Proteomes" id="UP000199024">
    <property type="component" value="Unassembled WGS sequence"/>
</dbReference>
<dbReference type="InterPro" id="IPR003661">
    <property type="entry name" value="HisK_dim/P_dom"/>
</dbReference>
<dbReference type="InterPro" id="IPR001789">
    <property type="entry name" value="Sig_transdc_resp-reg_receiver"/>
</dbReference>
<feature type="domain" description="Histidine kinase" evidence="11">
    <location>
        <begin position="526"/>
        <end position="750"/>
    </location>
</feature>
<dbReference type="Gene3D" id="1.10.287.130">
    <property type="match status" value="1"/>
</dbReference>
<keyword evidence="3 9" id="KW-0597">Phosphoprotein</keyword>
<keyword evidence="6" id="KW-0418">Kinase</keyword>
<evidence type="ECO:0000256" key="4">
    <source>
        <dbReference type="ARBA" id="ARBA00022679"/>
    </source>
</evidence>
<dbReference type="CDD" id="cd00082">
    <property type="entry name" value="HisKA"/>
    <property type="match status" value="1"/>
</dbReference>
<evidence type="ECO:0000259" key="11">
    <source>
        <dbReference type="PROSITE" id="PS50109"/>
    </source>
</evidence>
<dbReference type="InterPro" id="IPR011006">
    <property type="entry name" value="CheY-like_superfamily"/>
</dbReference>
<evidence type="ECO:0000256" key="1">
    <source>
        <dbReference type="ARBA" id="ARBA00000085"/>
    </source>
</evidence>
<dbReference type="Pfam" id="PF03707">
    <property type="entry name" value="MHYT"/>
    <property type="match status" value="3"/>
</dbReference>
<feature type="modified residue" description="4-aspartylphosphate" evidence="9">
    <location>
        <position position="821"/>
    </location>
</feature>
<evidence type="ECO:0000256" key="2">
    <source>
        <dbReference type="ARBA" id="ARBA00012438"/>
    </source>
</evidence>
<keyword evidence="10" id="KW-0472">Membrane</keyword>
<dbReference type="InterPro" id="IPR000014">
    <property type="entry name" value="PAS"/>
</dbReference>
<feature type="domain" description="Response regulatory" evidence="12">
    <location>
        <begin position="771"/>
        <end position="887"/>
    </location>
</feature>
<evidence type="ECO:0000256" key="6">
    <source>
        <dbReference type="ARBA" id="ARBA00022777"/>
    </source>
</evidence>
<dbReference type="InterPro" id="IPR000700">
    <property type="entry name" value="PAS-assoc_C"/>
</dbReference>
<keyword evidence="10" id="KW-0812">Transmembrane</keyword>
<dbReference type="GO" id="GO:0006355">
    <property type="term" value="P:regulation of DNA-templated transcription"/>
    <property type="evidence" value="ECO:0007669"/>
    <property type="project" value="InterPro"/>
</dbReference>
<dbReference type="STRING" id="474950.SAMN05421771_1664"/>
<dbReference type="SUPFAM" id="SSF52172">
    <property type="entry name" value="CheY-like"/>
    <property type="match status" value="1"/>
</dbReference>
<evidence type="ECO:0000313" key="16">
    <source>
        <dbReference type="EMBL" id="SFS09547.1"/>
    </source>
</evidence>
<reference evidence="16 17" key="1">
    <citation type="submission" date="2016-10" db="EMBL/GenBank/DDBJ databases">
        <authorList>
            <person name="de Groot N.N."/>
        </authorList>
    </citation>
    <scope>NUCLEOTIDE SEQUENCE [LARGE SCALE GENOMIC DNA]</scope>
    <source>
        <strain evidence="16 17">DSM 21001</strain>
    </source>
</reference>
<organism evidence="16 17">
    <name type="scientific">Granulicella pectinivorans</name>
    <dbReference type="NCBI Taxonomy" id="474950"/>
    <lineage>
        <taxon>Bacteria</taxon>
        <taxon>Pseudomonadati</taxon>
        <taxon>Acidobacteriota</taxon>
        <taxon>Terriglobia</taxon>
        <taxon>Terriglobales</taxon>
        <taxon>Acidobacteriaceae</taxon>
        <taxon>Granulicella</taxon>
    </lineage>
</organism>
<feature type="domain" description="MHYT" evidence="15">
    <location>
        <begin position="9"/>
        <end position="202"/>
    </location>
</feature>
<dbReference type="InterPro" id="IPR004358">
    <property type="entry name" value="Sig_transdc_His_kin-like_C"/>
</dbReference>
<dbReference type="Gene3D" id="3.30.565.10">
    <property type="entry name" value="Histidine kinase-like ATPase, C-terminal domain"/>
    <property type="match status" value="1"/>
</dbReference>
<dbReference type="InterPro" id="IPR005467">
    <property type="entry name" value="His_kinase_dom"/>
</dbReference>
<dbReference type="RefSeq" id="WP_089838338.1">
    <property type="nucleotide sequence ID" value="NZ_FOZL01000001.1"/>
</dbReference>
<dbReference type="GO" id="GO:0005524">
    <property type="term" value="F:ATP binding"/>
    <property type="evidence" value="ECO:0007669"/>
    <property type="project" value="UniProtKB-KW"/>
</dbReference>
<dbReference type="Pfam" id="PF00989">
    <property type="entry name" value="PAS"/>
    <property type="match status" value="1"/>
</dbReference>
<evidence type="ECO:0000256" key="10">
    <source>
        <dbReference type="PROSITE-ProRule" id="PRU00244"/>
    </source>
</evidence>
<evidence type="ECO:0000256" key="9">
    <source>
        <dbReference type="PROSITE-ProRule" id="PRU00169"/>
    </source>
</evidence>
<dbReference type="PROSITE" id="PS50109">
    <property type="entry name" value="HIS_KIN"/>
    <property type="match status" value="1"/>
</dbReference>
<dbReference type="Gene3D" id="3.40.50.2300">
    <property type="match status" value="1"/>
</dbReference>
<keyword evidence="10" id="KW-1133">Transmembrane helix</keyword>
<keyword evidence="17" id="KW-1185">Reference proteome</keyword>
<keyword evidence="7" id="KW-0067">ATP-binding</keyword>
<dbReference type="Pfam" id="PF02518">
    <property type="entry name" value="HATPase_c"/>
    <property type="match status" value="1"/>
</dbReference>
<evidence type="ECO:0000256" key="5">
    <source>
        <dbReference type="ARBA" id="ARBA00022741"/>
    </source>
</evidence>
<keyword evidence="4" id="KW-0808">Transferase</keyword>
<dbReference type="PROSITE" id="PS50112">
    <property type="entry name" value="PAS"/>
    <property type="match status" value="2"/>
</dbReference>
<feature type="transmembrane region" description="Helical" evidence="10">
    <location>
        <begin position="76"/>
        <end position="100"/>
    </location>
</feature>
<proteinExistence type="predicted"/>
<dbReference type="SMART" id="SM00388">
    <property type="entry name" value="HisKA"/>
    <property type="match status" value="1"/>
</dbReference>
<dbReference type="SMART" id="SM00448">
    <property type="entry name" value="REC"/>
    <property type="match status" value="1"/>
</dbReference>
<evidence type="ECO:0000259" key="13">
    <source>
        <dbReference type="PROSITE" id="PS50112"/>
    </source>
</evidence>
<evidence type="ECO:0000256" key="3">
    <source>
        <dbReference type="ARBA" id="ARBA00022553"/>
    </source>
</evidence>
<feature type="transmembrane region" description="Helical" evidence="10">
    <location>
        <begin position="222"/>
        <end position="242"/>
    </location>
</feature>
<evidence type="ECO:0000256" key="8">
    <source>
        <dbReference type="ARBA" id="ARBA00023012"/>
    </source>
</evidence>
<feature type="transmembrane region" description="Helical" evidence="10">
    <location>
        <begin position="44"/>
        <end position="64"/>
    </location>
</feature>
<feature type="domain" description="PAS" evidence="13">
    <location>
        <begin position="388"/>
        <end position="458"/>
    </location>
</feature>
<evidence type="ECO:0000259" key="14">
    <source>
        <dbReference type="PROSITE" id="PS50113"/>
    </source>
</evidence>
<gene>
    <name evidence="16" type="ORF">SAMN05421771_1664</name>
</gene>
<dbReference type="SMART" id="SM00091">
    <property type="entry name" value="PAS"/>
    <property type="match status" value="2"/>
</dbReference>
<evidence type="ECO:0000259" key="12">
    <source>
        <dbReference type="PROSITE" id="PS50110"/>
    </source>
</evidence>
<dbReference type="InterPro" id="IPR013767">
    <property type="entry name" value="PAS_fold"/>
</dbReference>
<dbReference type="PANTHER" id="PTHR43065:SF49">
    <property type="entry name" value="HISTIDINE KINASE"/>
    <property type="match status" value="1"/>
</dbReference>
<dbReference type="InterPro" id="IPR005330">
    <property type="entry name" value="MHYT_dom"/>
</dbReference>
<dbReference type="GO" id="GO:0000155">
    <property type="term" value="F:phosphorelay sensor kinase activity"/>
    <property type="evidence" value="ECO:0007669"/>
    <property type="project" value="InterPro"/>
</dbReference>
<accession>A0A1I6M1F1</accession>
<evidence type="ECO:0000256" key="7">
    <source>
        <dbReference type="ARBA" id="ARBA00022840"/>
    </source>
</evidence>
<dbReference type="GO" id="GO:0016020">
    <property type="term" value="C:membrane"/>
    <property type="evidence" value="ECO:0007669"/>
    <property type="project" value="UniProtKB-UniRule"/>
</dbReference>
<feature type="domain" description="PAC" evidence="14">
    <location>
        <begin position="338"/>
        <end position="391"/>
    </location>
</feature>
<dbReference type="SMART" id="SM00086">
    <property type="entry name" value="PAC"/>
    <property type="match status" value="2"/>
</dbReference>
<dbReference type="Gene3D" id="3.30.450.20">
    <property type="entry name" value="PAS domain"/>
    <property type="match status" value="2"/>
</dbReference>
<evidence type="ECO:0000313" key="17">
    <source>
        <dbReference type="Proteomes" id="UP000199024"/>
    </source>
</evidence>
<dbReference type="EMBL" id="FOZL01000001">
    <property type="protein sequence ID" value="SFS09547.1"/>
    <property type="molecule type" value="Genomic_DNA"/>
</dbReference>
<dbReference type="InterPro" id="IPR035965">
    <property type="entry name" value="PAS-like_dom_sf"/>
</dbReference>
<dbReference type="InterPro" id="IPR036890">
    <property type="entry name" value="HATPase_C_sf"/>
</dbReference>
<dbReference type="AlphaFoldDB" id="A0A1I6M1F1"/>
<dbReference type="SUPFAM" id="SSF55874">
    <property type="entry name" value="ATPase domain of HSP90 chaperone/DNA topoisomerase II/histidine kinase"/>
    <property type="match status" value="1"/>
</dbReference>
<comment type="catalytic activity">
    <reaction evidence="1">
        <text>ATP + protein L-histidine = ADP + protein N-phospho-L-histidine.</text>
        <dbReference type="EC" id="2.7.13.3"/>
    </reaction>
</comment>
<dbReference type="PRINTS" id="PR00344">
    <property type="entry name" value="BCTRLSENSOR"/>
</dbReference>
<dbReference type="SUPFAM" id="SSF47384">
    <property type="entry name" value="Homodimeric domain of signal transducing histidine kinase"/>
    <property type="match status" value="1"/>
</dbReference>
<sequence length="896" mass="97348">MTTPFIGTYDYRLVALSVLIAMLAAYAALDLGGRVRIVSGRTRVVWLLGGATAMGTGIWAMHYVGMQAFTLPMPMLYNWPTVLLSQLAAILASCVALFVVSRETMGTFRTAAGSVAMGLGIVSMHYIGMRAMRLPARIVYAPGLVLLSMVVAIAISYVALRLAFALKKADPEWGWRKVGGAVAMGLAIPGMHYIGMAAATFVPGTLSSNGLRYSISDSTLGVTGIVTVTVAILLSVFASSAVDRHLQGQARLVAESRSQLQNVFDNMAEAVLMVDRSGRLIEYNPATVTMFGLVEQTGLLKSDMTTLMANSVAYSPTGGKLTVEERPMSLAFRGIYVKNKEIVYRRKDTGALLYAESTVVPVPGDDGKPIRYIVTVRDVGERRAKDEALKWLAAIVESSEDAIVGKDNKGIVTSWNRGAEKIFGYTAAEIIGQSILRLLPDDRKEEENEILRRLHLGETVDHFATVRVRKNGESIHVSLTISPIRDADGKLIGASKIARDTTEQIRLERQLHQSQKMEALGNLTGGVAHDFNNLLGVIFGNLDLLERLVAQDEAALKRVHIAQKAANRGADLTRRLLAFSSNMGLKPMALILDHSIRNALELTTRVIGPHIRITSHFGDDHAQVFVDASALESALINVIVNARDAMPNGGTITVSTEISDLEESYLPVQTGEMKAGRYARISVTDTGTGMSRETLLHAFEPYYTTKPRGKGTGLGLAMVYGFARQTGGAVKLYSEAGYGTTVTLYLPLAENRHAVTPHRVEQKHPVNLAGRVLVVDDELDLLEIAAIYLRDMGYTTYQAEDGPGALAVIEQAGEMDLLVTDIIMPGGMNGVELAQQVKQRMPAVKVVYCSGFQADALEEQNMPLIDGPLLQKPYHRAEFEGMIRRVMDKTVGQEVV</sequence>
<dbReference type="SUPFAM" id="SSF55785">
    <property type="entry name" value="PYP-like sensor domain (PAS domain)"/>
    <property type="match status" value="2"/>
</dbReference>
<dbReference type="PROSITE" id="PS50110">
    <property type="entry name" value="RESPONSE_REGULATORY"/>
    <property type="match status" value="1"/>
</dbReference>
<dbReference type="Pfam" id="PF13188">
    <property type="entry name" value="PAS_8"/>
    <property type="match status" value="1"/>
</dbReference>
<feature type="domain" description="PAS" evidence="13">
    <location>
        <begin position="256"/>
        <end position="293"/>
    </location>
</feature>
<name>A0A1I6M1F1_9BACT</name>
<feature type="transmembrane region" description="Helical" evidence="10">
    <location>
        <begin position="12"/>
        <end position="32"/>
    </location>
</feature>
<dbReference type="InterPro" id="IPR001610">
    <property type="entry name" value="PAC"/>
</dbReference>
<dbReference type="Pfam" id="PF00072">
    <property type="entry name" value="Response_reg"/>
    <property type="match status" value="1"/>
</dbReference>
<dbReference type="InterPro" id="IPR036097">
    <property type="entry name" value="HisK_dim/P_sf"/>
</dbReference>
<keyword evidence="8" id="KW-0902">Two-component regulatory system</keyword>
<dbReference type="PANTHER" id="PTHR43065">
    <property type="entry name" value="SENSOR HISTIDINE KINASE"/>
    <property type="match status" value="1"/>
</dbReference>
<feature type="domain" description="PAC" evidence="14">
    <location>
        <begin position="459"/>
        <end position="513"/>
    </location>
</feature>
<feature type="transmembrane region" description="Helical" evidence="10">
    <location>
        <begin position="107"/>
        <end position="127"/>
    </location>
</feature>
<keyword evidence="5" id="KW-0547">Nucleotide-binding</keyword>